<dbReference type="Pfam" id="PF04860">
    <property type="entry name" value="Phage_portal"/>
    <property type="match status" value="1"/>
</dbReference>
<dbReference type="RefSeq" id="WP_129794682.1">
    <property type="nucleotide sequence ID" value="NZ_JAKNFB010000005.1"/>
</dbReference>
<gene>
    <name evidence="2" type="ORF">EAI93_02520</name>
</gene>
<dbReference type="AlphaFoldDB" id="A0A4Q5CAH4"/>
<dbReference type="InterPro" id="IPR006944">
    <property type="entry name" value="Phage/GTA_portal"/>
</dbReference>
<sequence length="446" mass="50532">MEVTIGSRIKHAWNAFLNRDPTSYYRDIGVGYSYRPDRPRLTRGNERSIVTSVYNRIALDCASISIQHVRLDDSERFLEKISSGLNDCLNLSANIDQTGRAFLQDIVLSMLDEGCVAIVPVDTDDDPDITGSYKIESMRTGKILEWFPSHVKVRVYNERTGLKEDIIVPKDTVAIIENPLYAVINEPNSTMQRLIRKLNLLDVVDEQSSSGKLDLIIQLPYVIKTEARRQQAEKRRVEIERQLAGSKYGIAYTDGTERITQLNRSVENNLMKQIEYLTSMLYSQLGITQSILDGSADEKTMLNYYNRTIEPIIAAIVDELKRKFLTKTARSQKQSILFFRDPFKLVPVADLSEIADKFTRNEIMTSNEIRQIIGMKPSDDPKADELKNSNISEAKSEPSNGSYDVESNESDAGADYDSIVNELLDGLEKEIDEIIGSYVSDDEEEP</sequence>
<evidence type="ECO:0000313" key="3">
    <source>
        <dbReference type="Proteomes" id="UP000292665"/>
    </source>
</evidence>
<proteinExistence type="predicted"/>
<comment type="caution">
    <text evidence="2">The sequence shown here is derived from an EMBL/GenBank/DDBJ whole genome shotgun (WGS) entry which is preliminary data.</text>
</comment>
<name>A0A4Q5CAH4_9FIRM</name>
<dbReference type="Proteomes" id="UP000292665">
    <property type="component" value="Unassembled WGS sequence"/>
</dbReference>
<dbReference type="EMBL" id="RCYR01000002">
    <property type="protein sequence ID" value="RYS81733.1"/>
    <property type="molecule type" value="Genomic_DNA"/>
</dbReference>
<accession>A0A4Q5CAH4</accession>
<evidence type="ECO:0000313" key="2">
    <source>
        <dbReference type="EMBL" id="RYS81733.1"/>
    </source>
</evidence>
<organism evidence="2 3">
    <name type="scientific">[Ruminococcus] torques</name>
    <dbReference type="NCBI Taxonomy" id="33039"/>
    <lineage>
        <taxon>Bacteria</taxon>
        <taxon>Bacillati</taxon>
        <taxon>Bacillota</taxon>
        <taxon>Clostridia</taxon>
        <taxon>Lachnospirales</taxon>
        <taxon>Lachnospiraceae</taxon>
        <taxon>Mediterraneibacter</taxon>
    </lineage>
</organism>
<feature type="compositionally biased region" description="Polar residues" evidence="1">
    <location>
        <begin position="388"/>
        <end position="402"/>
    </location>
</feature>
<reference evidence="2 3" key="1">
    <citation type="journal article" date="2019" name="Science, e1252229">
        <title>Invertible promoters mediate bacterial phase variation, antibiotic resistance, and host adaptation in the gut.</title>
        <authorList>
            <person name="Jiang X."/>
            <person name="Hall A.B."/>
            <person name="Arthur T.D."/>
            <person name="Plichta D.R."/>
            <person name="Covington C.T."/>
            <person name="Poyet M."/>
            <person name="Crothers J."/>
            <person name="Moses P.L."/>
            <person name="Tolonen A.C."/>
            <person name="Vlamakis H."/>
            <person name="Alm E.J."/>
            <person name="Xavier R.J."/>
        </authorList>
    </citation>
    <scope>NUCLEOTIDE SEQUENCE [LARGE SCALE GENOMIC DNA]</scope>
    <source>
        <strain evidence="3">aa_0143</strain>
    </source>
</reference>
<feature type="compositionally biased region" description="Basic and acidic residues" evidence="1">
    <location>
        <begin position="377"/>
        <end position="387"/>
    </location>
</feature>
<evidence type="ECO:0000256" key="1">
    <source>
        <dbReference type="SAM" id="MobiDB-lite"/>
    </source>
</evidence>
<feature type="region of interest" description="Disordered" evidence="1">
    <location>
        <begin position="371"/>
        <end position="417"/>
    </location>
</feature>
<protein>
    <submittedName>
        <fullName evidence="2">Phage portal protein</fullName>
    </submittedName>
</protein>